<proteinExistence type="predicted"/>
<accession>A0A1Q9DU84</accession>
<evidence type="ECO:0000313" key="3">
    <source>
        <dbReference type="Proteomes" id="UP000186817"/>
    </source>
</evidence>
<keyword evidence="3" id="KW-1185">Reference proteome</keyword>
<comment type="caution">
    <text evidence="2">The sequence shown here is derived from an EMBL/GenBank/DDBJ whole genome shotgun (WGS) entry which is preliminary data.</text>
</comment>
<dbReference type="EMBL" id="LSRX01000387">
    <property type="protein sequence ID" value="OLP98732.1"/>
    <property type="molecule type" value="Genomic_DNA"/>
</dbReference>
<reference evidence="2 3" key="1">
    <citation type="submission" date="2016-02" db="EMBL/GenBank/DDBJ databases">
        <title>Genome analysis of coral dinoflagellate symbionts highlights evolutionary adaptations to a symbiotic lifestyle.</title>
        <authorList>
            <person name="Aranda M."/>
            <person name="Li Y."/>
            <person name="Liew Y.J."/>
            <person name="Baumgarten S."/>
            <person name="Simakov O."/>
            <person name="Wilson M."/>
            <person name="Piel J."/>
            <person name="Ashoor H."/>
            <person name="Bougouffa S."/>
            <person name="Bajic V.B."/>
            <person name="Ryu T."/>
            <person name="Ravasi T."/>
            <person name="Bayer T."/>
            <person name="Micklem G."/>
            <person name="Kim H."/>
            <person name="Bhak J."/>
            <person name="Lajeunesse T.C."/>
            <person name="Voolstra C.R."/>
        </authorList>
    </citation>
    <scope>NUCLEOTIDE SEQUENCE [LARGE SCALE GENOMIC DNA]</scope>
    <source>
        <strain evidence="2 3">CCMP2467</strain>
    </source>
</reference>
<feature type="region of interest" description="Disordered" evidence="1">
    <location>
        <begin position="64"/>
        <end position="99"/>
    </location>
</feature>
<organism evidence="2 3">
    <name type="scientific">Symbiodinium microadriaticum</name>
    <name type="common">Dinoflagellate</name>
    <name type="synonym">Zooxanthella microadriatica</name>
    <dbReference type="NCBI Taxonomy" id="2951"/>
    <lineage>
        <taxon>Eukaryota</taxon>
        <taxon>Sar</taxon>
        <taxon>Alveolata</taxon>
        <taxon>Dinophyceae</taxon>
        <taxon>Suessiales</taxon>
        <taxon>Symbiodiniaceae</taxon>
        <taxon>Symbiodinium</taxon>
    </lineage>
</organism>
<evidence type="ECO:0000313" key="2">
    <source>
        <dbReference type="EMBL" id="OLP98732.1"/>
    </source>
</evidence>
<dbReference type="AlphaFoldDB" id="A0A1Q9DU84"/>
<dbReference type="OrthoDB" id="10603145at2759"/>
<feature type="compositionally biased region" description="Basic and acidic residues" evidence="1">
    <location>
        <begin position="69"/>
        <end position="79"/>
    </location>
</feature>
<sequence>MDEEWTHAEAEREQVSLRAQVTLLKQSQAAAQAEISKLRRELAQRSSSIVPQIFNFASRQRPESYYVGDAKDPDTERSAYSDQSSVSSDGRRDDSPRGCAADVRSSFIIEDAALDQHPSHSHHTQRRHYQQEHLRCSLRHAPIVINITFSSCLSSPRVPPQWLRLKPGG</sequence>
<name>A0A1Q9DU84_SYMMI</name>
<evidence type="ECO:0000256" key="1">
    <source>
        <dbReference type="SAM" id="MobiDB-lite"/>
    </source>
</evidence>
<gene>
    <name evidence="2" type="ORF">AK812_SmicGene18770</name>
</gene>
<dbReference type="Proteomes" id="UP000186817">
    <property type="component" value="Unassembled WGS sequence"/>
</dbReference>
<protein>
    <submittedName>
        <fullName evidence="2">Uncharacterized protein</fullName>
    </submittedName>
</protein>